<evidence type="ECO:0000256" key="3">
    <source>
        <dbReference type="ARBA" id="ARBA00022792"/>
    </source>
</evidence>
<evidence type="ECO:0000313" key="9">
    <source>
        <dbReference type="Proteomes" id="UP000813461"/>
    </source>
</evidence>
<name>A0A8K0RA44_9PLEO</name>
<keyword evidence="5 6" id="KW-0472">Membrane</keyword>
<protein>
    <recommendedName>
        <fullName evidence="10">Mitochondrial carrier</fullName>
    </recommendedName>
</protein>
<evidence type="ECO:0000256" key="6">
    <source>
        <dbReference type="PROSITE-ProRule" id="PRU00282"/>
    </source>
</evidence>
<feature type="region of interest" description="Disordered" evidence="7">
    <location>
        <begin position="606"/>
        <end position="639"/>
    </location>
</feature>
<dbReference type="PROSITE" id="PS50920">
    <property type="entry name" value="SOLCAR"/>
    <property type="match status" value="3"/>
</dbReference>
<dbReference type="PANTHER" id="PTHR46982:SF1">
    <property type="entry name" value="CITRATE_OXOGLUTARATE CARRIER PROTEIN"/>
    <property type="match status" value="1"/>
</dbReference>
<dbReference type="Gene3D" id="1.50.40.10">
    <property type="entry name" value="Mitochondrial carrier domain"/>
    <property type="match status" value="1"/>
</dbReference>
<comment type="subcellular location">
    <subcellularLocation>
        <location evidence="1">Membrane</location>
        <topology evidence="1">Multi-pass membrane protein</topology>
    </subcellularLocation>
</comment>
<keyword evidence="3" id="KW-0496">Mitochondrion</keyword>
<dbReference type="PANTHER" id="PTHR46982">
    <property type="entry name" value="CITRATE/OXOGLUTARATE CARRIER PROTEIN"/>
    <property type="match status" value="1"/>
</dbReference>
<keyword evidence="4" id="KW-1133">Transmembrane helix</keyword>
<keyword evidence="3" id="KW-0999">Mitochondrion inner membrane</keyword>
<reference evidence="8" key="1">
    <citation type="journal article" date="2021" name="Nat. Commun.">
        <title>Genetic determinants of endophytism in the Arabidopsis root mycobiome.</title>
        <authorList>
            <person name="Mesny F."/>
            <person name="Miyauchi S."/>
            <person name="Thiergart T."/>
            <person name="Pickel B."/>
            <person name="Atanasova L."/>
            <person name="Karlsson M."/>
            <person name="Huettel B."/>
            <person name="Barry K.W."/>
            <person name="Haridas S."/>
            <person name="Chen C."/>
            <person name="Bauer D."/>
            <person name="Andreopoulos W."/>
            <person name="Pangilinan J."/>
            <person name="LaButti K."/>
            <person name="Riley R."/>
            <person name="Lipzen A."/>
            <person name="Clum A."/>
            <person name="Drula E."/>
            <person name="Henrissat B."/>
            <person name="Kohler A."/>
            <person name="Grigoriev I.V."/>
            <person name="Martin F.M."/>
            <person name="Hacquard S."/>
        </authorList>
    </citation>
    <scope>NUCLEOTIDE SEQUENCE</scope>
    <source>
        <strain evidence="8">MPI-SDFR-AT-0120</strain>
    </source>
</reference>
<evidence type="ECO:0000256" key="2">
    <source>
        <dbReference type="ARBA" id="ARBA00022692"/>
    </source>
</evidence>
<dbReference type="Pfam" id="PF00153">
    <property type="entry name" value="Mito_carr"/>
    <property type="match status" value="3"/>
</dbReference>
<comment type="caution">
    <text evidence="8">The sequence shown here is derived from an EMBL/GenBank/DDBJ whole genome shotgun (WGS) entry which is preliminary data.</text>
</comment>
<dbReference type="InterPro" id="IPR053017">
    <property type="entry name" value="Mito_Cit/Oxoglu_Carrier"/>
</dbReference>
<keyword evidence="9" id="KW-1185">Reference proteome</keyword>
<accession>A0A8K0RA44</accession>
<evidence type="ECO:0000256" key="5">
    <source>
        <dbReference type="ARBA" id="ARBA00023136"/>
    </source>
</evidence>
<dbReference type="InterPro" id="IPR023395">
    <property type="entry name" value="MCP_dom_sf"/>
</dbReference>
<evidence type="ECO:0000256" key="7">
    <source>
        <dbReference type="SAM" id="MobiDB-lite"/>
    </source>
</evidence>
<sequence>MAPPTLEKKPVKFSNLLLGAGLNIVTTLGQPLEVVKTTMAANRADGFTGAIGRIWARGGVFGFYQGLIPWAWIEASTKGAVLLFVASEAEFYAKSFGAPNFVAGISGGMVGGLAQAYATMGFCTCMKTVEITKHKVAASGVKPPGTIETFMGIYRKEGIRGINRGVNAVAVRQVTNWGSRFGLSRVAETGIRRVTGKEGGEKLSVMEKITASALGGGLSAWNQPIEVIRVEMQSKTVDPNRPKNLTVGKAFNYIYSNNGLKGLYRGVTPRIGLGVWQTVCMVALGDVAKEAVEKLTGDQFPDGNQAPKTKAWRCDLTALSKVHNLYFVACNDTIHVHRPNFPDQGLSAEPAIVLHPPLSAPNLPVGIDFHDNHSITRLLVDYLGNDEILLATCDDGDVVGYRIEEIQRAVHGRLETPLMGKVQSSDLQIRTFLHRNVGASAWGLAVHREARMIAISANTHRVTVLAYALAKPIEDPKETEIEDIAMEDEADDWPRFRRDDHIITLRADSNVPAVFFDNSGGDPTGRWLISSSISGRQLTWDLHWPRNPARLFQMGWCVSASGPTRAPRPIIGGCQCRNKRDYPHGAWGGIFLDPRFVHEWDLDDMQEGDDEGATADSDEDSQMIISDNDSDHSDGNGPYLSPVLQDEDFLPDGTYDDVAAAIAAVADASGSHGSPGNASTDTVTPELIAFTNEATGIDMTPGMHEYPVSEMSVDEFADALERVSRLRVPDPKPYCDIATTSSFHTPETNTPCLLITKDDIFLVQRPLDPEGDHEDLVLTMHQPLHPKDPGFHTGSHDRQCFHTQIPELGVFIIASPIGRAAIFSLTKLREPQPASNGKSVHGYGFQLEYILPFEAHDETQIWSPTQDPDDPSVMLMGVAVGPVQGMFDKIEQNGDVSAPRDRRWRLLMYYTDHSVLSFEIARKRVDRDPGVGDLVV</sequence>
<dbReference type="GO" id="GO:0016020">
    <property type="term" value="C:membrane"/>
    <property type="evidence" value="ECO:0007669"/>
    <property type="project" value="UniProtKB-SubCell"/>
</dbReference>
<feature type="repeat" description="Solcar" evidence="6">
    <location>
        <begin position="203"/>
        <end position="291"/>
    </location>
</feature>
<evidence type="ECO:0000256" key="4">
    <source>
        <dbReference type="ARBA" id="ARBA00022989"/>
    </source>
</evidence>
<dbReference type="SUPFAM" id="SSF103506">
    <property type="entry name" value="Mitochondrial carrier"/>
    <property type="match status" value="1"/>
</dbReference>
<evidence type="ECO:0000256" key="1">
    <source>
        <dbReference type="ARBA" id="ARBA00004141"/>
    </source>
</evidence>
<evidence type="ECO:0000313" key="8">
    <source>
        <dbReference type="EMBL" id="KAH7089987.1"/>
    </source>
</evidence>
<proteinExistence type="predicted"/>
<keyword evidence="2 6" id="KW-0812">Transmembrane</keyword>
<feature type="compositionally biased region" description="Acidic residues" evidence="7">
    <location>
        <begin position="606"/>
        <end position="621"/>
    </location>
</feature>
<dbReference type="AlphaFoldDB" id="A0A8K0RA44"/>
<feature type="repeat" description="Solcar" evidence="6">
    <location>
        <begin position="106"/>
        <end position="190"/>
    </location>
</feature>
<dbReference type="FunFam" id="1.50.40.10:FF:000078">
    <property type="entry name" value="Mitochondrial DNA replication protein YHM2"/>
    <property type="match status" value="1"/>
</dbReference>
<dbReference type="InterPro" id="IPR018108">
    <property type="entry name" value="MCP_transmembrane"/>
</dbReference>
<gene>
    <name evidence="8" type="ORF">FB567DRAFT_559347</name>
</gene>
<organism evidence="8 9">
    <name type="scientific">Paraphoma chrysanthemicola</name>
    <dbReference type="NCBI Taxonomy" id="798071"/>
    <lineage>
        <taxon>Eukaryota</taxon>
        <taxon>Fungi</taxon>
        <taxon>Dikarya</taxon>
        <taxon>Ascomycota</taxon>
        <taxon>Pezizomycotina</taxon>
        <taxon>Dothideomycetes</taxon>
        <taxon>Pleosporomycetidae</taxon>
        <taxon>Pleosporales</taxon>
        <taxon>Pleosporineae</taxon>
        <taxon>Phaeosphaeriaceae</taxon>
        <taxon>Paraphoma</taxon>
    </lineage>
</organism>
<dbReference type="OrthoDB" id="10253709at2759"/>
<dbReference type="Proteomes" id="UP000813461">
    <property type="component" value="Unassembled WGS sequence"/>
</dbReference>
<dbReference type="GO" id="GO:0006843">
    <property type="term" value="P:mitochondrial citrate transmembrane transport"/>
    <property type="evidence" value="ECO:0007669"/>
    <property type="project" value="TreeGrafter"/>
</dbReference>
<feature type="repeat" description="Solcar" evidence="6">
    <location>
        <begin position="10"/>
        <end position="91"/>
    </location>
</feature>
<dbReference type="GO" id="GO:0015742">
    <property type="term" value="P:alpha-ketoglutarate transport"/>
    <property type="evidence" value="ECO:0007669"/>
    <property type="project" value="TreeGrafter"/>
</dbReference>
<dbReference type="GO" id="GO:0005739">
    <property type="term" value="C:mitochondrion"/>
    <property type="evidence" value="ECO:0007669"/>
    <property type="project" value="TreeGrafter"/>
</dbReference>
<evidence type="ECO:0008006" key="10">
    <source>
        <dbReference type="Google" id="ProtNLM"/>
    </source>
</evidence>
<dbReference type="GO" id="GO:0005371">
    <property type="term" value="F:tricarboxylate secondary active transmembrane transporter activity"/>
    <property type="evidence" value="ECO:0007669"/>
    <property type="project" value="TreeGrafter"/>
</dbReference>
<dbReference type="EMBL" id="JAGMVJ010000006">
    <property type="protein sequence ID" value="KAH7089987.1"/>
    <property type="molecule type" value="Genomic_DNA"/>
</dbReference>